<dbReference type="PANTHER" id="PTHR43056:SF10">
    <property type="entry name" value="COCE_NOND FAMILY, PUTATIVE (AFU_ORTHOLOGUE AFUA_7G00600)-RELATED"/>
    <property type="match status" value="1"/>
</dbReference>
<dbReference type="Gene3D" id="3.40.50.1820">
    <property type="entry name" value="alpha/beta hydrolase"/>
    <property type="match status" value="1"/>
</dbReference>
<dbReference type="Pfam" id="PF02129">
    <property type="entry name" value="Peptidase_S15"/>
    <property type="match status" value="1"/>
</dbReference>
<dbReference type="NCBIfam" id="TIGR00976">
    <property type="entry name" value="CocE_NonD"/>
    <property type="match status" value="1"/>
</dbReference>
<feature type="chain" id="PRO_5045496334" evidence="2">
    <location>
        <begin position="22"/>
        <end position="616"/>
    </location>
</feature>
<dbReference type="PANTHER" id="PTHR43056">
    <property type="entry name" value="PEPTIDASE S9 PROLYL OLIGOPEPTIDASE"/>
    <property type="match status" value="1"/>
</dbReference>
<name>A0ABW0KUA2_9BACT</name>
<comment type="caution">
    <text evidence="4">The sequence shown here is derived from an EMBL/GenBank/DDBJ whole genome shotgun (WGS) entry which is preliminary data.</text>
</comment>
<dbReference type="RefSeq" id="WP_377168992.1">
    <property type="nucleotide sequence ID" value="NZ_JBHSMQ010000006.1"/>
</dbReference>
<accession>A0ABW0KUA2</accession>
<dbReference type="EMBL" id="JBHSMQ010000006">
    <property type="protein sequence ID" value="MFC5456596.1"/>
    <property type="molecule type" value="Genomic_DNA"/>
</dbReference>
<dbReference type="SUPFAM" id="SSF49785">
    <property type="entry name" value="Galactose-binding domain-like"/>
    <property type="match status" value="1"/>
</dbReference>
<keyword evidence="1 4" id="KW-0378">Hydrolase</keyword>
<dbReference type="Gene3D" id="2.60.120.260">
    <property type="entry name" value="Galactose-binding domain-like"/>
    <property type="match status" value="1"/>
</dbReference>
<evidence type="ECO:0000256" key="2">
    <source>
        <dbReference type="SAM" id="SignalP"/>
    </source>
</evidence>
<sequence length="616" mass="68704">MRQHRLSLTVLCAVSWLHVQAQEAGVKVEKNVMVPMHDGVKLATDVYLPAGSSEKLPVVLTRTPYNKDGAKSYGEYFARHGYVFVAQDTRGRYASEGVWHWMTDDGVDGTDCAAWIAAQPWANGKIGMVGTSYVGGTQHAMALAKVPELTTVIPVDAVSNMGRQSMRNAGAFEMRFWNWIMLNAGKGSNAALNPATQVELKEMADHRWDYLSLLPLRPGCTPLKLAPEYEDWLIQAMRHGKDDDFWAQNNILADPKRYKDMPVYLVGGWYDSWAGNTSANFQALSKALKSDVYLIMGPWIHGMQNKSAHGQVEFGAEAAIADQLAWRKEWFDHWMKGLDNSVGKAAPFAKKVRLFVMGTGDGSKTKDGLLNHGGQWRDENEWPLARAKATPFYLHPEGLLSDAKPKVEAAAQSYAFDPKNPVPTLGGNISSGDGIMQQGAWDQRGSDKFWNWTKPIPLSARSDVLVFQTAPLAEDTEVTGEMEVKLWISSSAVDTDFTAKLVDVYPPSADWPHGFDLNLTDGIMRARFRDSLKEEKLMQPGKVYPITIKLYPTSNVFKKGHRIRVDISSSNFPRFDVNPNTGEPLQQHRRTVTATNTVHHDREHPSQIVLPVVERP</sequence>
<dbReference type="InterPro" id="IPR005674">
    <property type="entry name" value="CocE/Ser_esterase"/>
</dbReference>
<dbReference type="Gene3D" id="1.10.3020.10">
    <property type="entry name" value="alpha-amino acid ester hydrolase ( Helical cap domain)"/>
    <property type="match status" value="1"/>
</dbReference>
<evidence type="ECO:0000259" key="3">
    <source>
        <dbReference type="SMART" id="SM00939"/>
    </source>
</evidence>
<dbReference type="InterPro" id="IPR050585">
    <property type="entry name" value="Xaa-Pro_dipeptidyl-ppase/CocE"/>
</dbReference>
<protein>
    <submittedName>
        <fullName evidence="4">CocE/NonD family hydrolase</fullName>
    </submittedName>
</protein>
<dbReference type="InterPro" id="IPR029058">
    <property type="entry name" value="AB_hydrolase_fold"/>
</dbReference>
<feature type="signal peptide" evidence="2">
    <location>
        <begin position="1"/>
        <end position="21"/>
    </location>
</feature>
<dbReference type="SMART" id="SM00939">
    <property type="entry name" value="PepX_C"/>
    <property type="match status" value="1"/>
</dbReference>
<keyword evidence="2" id="KW-0732">Signal</keyword>
<evidence type="ECO:0000313" key="5">
    <source>
        <dbReference type="Proteomes" id="UP001596052"/>
    </source>
</evidence>
<proteinExistence type="predicted"/>
<reference evidence="5" key="1">
    <citation type="journal article" date="2019" name="Int. J. Syst. Evol. Microbiol.">
        <title>The Global Catalogue of Microorganisms (GCM) 10K type strain sequencing project: providing services to taxonomists for standard genome sequencing and annotation.</title>
        <authorList>
            <consortium name="The Broad Institute Genomics Platform"/>
            <consortium name="The Broad Institute Genome Sequencing Center for Infectious Disease"/>
            <person name="Wu L."/>
            <person name="Ma J."/>
        </authorList>
    </citation>
    <scope>NUCLEOTIDE SEQUENCE [LARGE SCALE GENOMIC DNA]</scope>
    <source>
        <strain evidence="5">CGMCC 4.1469</strain>
    </source>
</reference>
<dbReference type="InterPro" id="IPR008979">
    <property type="entry name" value="Galactose-bd-like_sf"/>
</dbReference>
<keyword evidence="5" id="KW-1185">Reference proteome</keyword>
<dbReference type="Proteomes" id="UP001596052">
    <property type="component" value="Unassembled WGS sequence"/>
</dbReference>
<dbReference type="GO" id="GO:0016787">
    <property type="term" value="F:hydrolase activity"/>
    <property type="evidence" value="ECO:0007669"/>
    <property type="project" value="UniProtKB-KW"/>
</dbReference>
<dbReference type="SUPFAM" id="SSF53474">
    <property type="entry name" value="alpha/beta-Hydrolases"/>
    <property type="match status" value="1"/>
</dbReference>
<evidence type="ECO:0000313" key="4">
    <source>
        <dbReference type="EMBL" id="MFC5456596.1"/>
    </source>
</evidence>
<organism evidence="4 5">
    <name type="scientific">Prosthecobacter fluviatilis</name>
    <dbReference type="NCBI Taxonomy" id="445931"/>
    <lineage>
        <taxon>Bacteria</taxon>
        <taxon>Pseudomonadati</taxon>
        <taxon>Verrucomicrobiota</taxon>
        <taxon>Verrucomicrobiia</taxon>
        <taxon>Verrucomicrobiales</taxon>
        <taxon>Verrucomicrobiaceae</taxon>
        <taxon>Prosthecobacter</taxon>
    </lineage>
</organism>
<evidence type="ECO:0000256" key="1">
    <source>
        <dbReference type="ARBA" id="ARBA00022801"/>
    </source>
</evidence>
<dbReference type="Pfam" id="PF08530">
    <property type="entry name" value="PepX_C"/>
    <property type="match status" value="1"/>
</dbReference>
<dbReference type="InterPro" id="IPR013736">
    <property type="entry name" value="Xaa-Pro_dipept_C"/>
</dbReference>
<feature type="domain" description="Xaa-Pro dipeptidyl-peptidase C-terminal" evidence="3">
    <location>
        <begin position="328"/>
        <end position="609"/>
    </location>
</feature>
<dbReference type="InterPro" id="IPR000383">
    <property type="entry name" value="Xaa-Pro-like_dom"/>
</dbReference>
<gene>
    <name evidence="4" type="ORF">ACFQDI_17150</name>
</gene>